<dbReference type="OrthoDB" id="10010954at2759"/>
<protein>
    <submittedName>
        <fullName evidence="2">Uncharacterized protein</fullName>
    </submittedName>
</protein>
<dbReference type="Proteomes" id="UP000190776">
    <property type="component" value="Unassembled WGS sequence"/>
</dbReference>
<evidence type="ECO:0000313" key="3">
    <source>
        <dbReference type="Proteomes" id="UP000190776"/>
    </source>
</evidence>
<dbReference type="EMBL" id="MSZU01000113">
    <property type="protein sequence ID" value="OMP82734.1"/>
    <property type="molecule type" value="Genomic_DNA"/>
</dbReference>
<dbReference type="AlphaFoldDB" id="A0A1S8B5P1"/>
<gene>
    <name evidence="2" type="ORF">BK809_0000923</name>
</gene>
<reference evidence="2 3" key="1">
    <citation type="submission" date="2017-01" db="EMBL/GenBank/DDBJ databases">
        <title>Draft genome sequence of Diplodia seriata F98.1, a fungal species involved in grapevine trunk diseases.</title>
        <authorList>
            <person name="Robert-Siegwald G."/>
            <person name="Vallet J."/>
            <person name="Abou-Mansour E."/>
            <person name="Xu J."/>
            <person name="Rey P."/>
            <person name="Bertsch C."/>
            <person name="Rego C."/>
            <person name="Larignon P."/>
            <person name="Fontaine F."/>
            <person name="Lebrun M.-H."/>
        </authorList>
    </citation>
    <scope>NUCLEOTIDE SEQUENCE [LARGE SCALE GENOMIC DNA]</scope>
    <source>
        <strain evidence="2 3">F98.1</strain>
    </source>
</reference>
<comment type="caution">
    <text evidence="2">The sequence shown here is derived from an EMBL/GenBank/DDBJ whole genome shotgun (WGS) entry which is preliminary data.</text>
</comment>
<name>A0A1S8B5P1_9PEZI</name>
<accession>A0A1S8B5P1</accession>
<keyword evidence="1" id="KW-0732">Signal</keyword>
<feature type="chain" id="PRO_5010576472" evidence="1">
    <location>
        <begin position="21"/>
        <end position="313"/>
    </location>
</feature>
<feature type="signal peptide" evidence="1">
    <location>
        <begin position="1"/>
        <end position="20"/>
    </location>
</feature>
<proteinExistence type="predicted"/>
<evidence type="ECO:0000256" key="1">
    <source>
        <dbReference type="SAM" id="SignalP"/>
    </source>
</evidence>
<organism evidence="2 3">
    <name type="scientific">Diplodia seriata</name>
    <dbReference type="NCBI Taxonomy" id="420778"/>
    <lineage>
        <taxon>Eukaryota</taxon>
        <taxon>Fungi</taxon>
        <taxon>Dikarya</taxon>
        <taxon>Ascomycota</taxon>
        <taxon>Pezizomycotina</taxon>
        <taxon>Dothideomycetes</taxon>
        <taxon>Dothideomycetes incertae sedis</taxon>
        <taxon>Botryosphaeriales</taxon>
        <taxon>Botryosphaeriaceae</taxon>
        <taxon>Diplodia</taxon>
    </lineage>
</organism>
<sequence length="313" mass="34247">MSTVLSAILYILLLQPYALAYEDFESRNLQTIQSIYNLTVYPNFLPIIANGSAAIPPGLFNPNATGRITPLGNFTGFEDSIEYFFALAPTPQGTSGKAIYAAEVVEFTSGCPSVAASVVYLKIGQVDPTTGGLINGTSSGTTTTAKQVRSSLPFADPTVAFWNFDDDGQVLRYDAWLPNLQRWNSILLGANFDDPPAQDAFRRTLCPAVQQRCSGPNRQYDSEEDCVADLAAKPFGNYDEAWGDNIACRTIHVILAQIRPEIHCPHVGPNGGDGPDNYKCVDIDYSTEYFADEKLYRDPEGVPFTCPGEDYSY</sequence>
<evidence type="ECO:0000313" key="2">
    <source>
        <dbReference type="EMBL" id="OMP82734.1"/>
    </source>
</evidence>